<accession>A0A426Z0T0</accession>
<sequence>MVGGPFRVIRTRSHSSLFGPARGSATQKQCVDNIVQAMLALAKWKKGDDIAKMAVTRKKQRWDRWQRSLERTAKAVSYGERQRW</sequence>
<organism evidence="1 2">
    <name type="scientific">Ensete ventricosum</name>
    <name type="common">Abyssinian banana</name>
    <name type="synonym">Musa ensete</name>
    <dbReference type="NCBI Taxonomy" id="4639"/>
    <lineage>
        <taxon>Eukaryota</taxon>
        <taxon>Viridiplantae</taxon>
        <taxon>Streptophyta</taxon>
        <taxon>Embryophyta</taxon>
        <taxon>Tracheophyta</taxon>
        <taxon>Spermatophyta</taxon>
        <taxon>Magnoliopsida</taxon>
        <taxon>Liliopsida</taxon>
        <taxon>Zingiberales</taxon>
        <taxon>Musaceae</taxon>
        <taxon>Ensete</taxon>
    </lineage>
</organism>
<dbReference type="AlphaFoldDB" id="A0A426Z0T0"/>
<name>A0A426Z0T0_ENSVE</name>
<reference evidence="1 2" key="1">
    <citation type="journal article" date="2014" name="Agronomy (Basel)">
        <title>A Draft Genome Sequence for Ensete ventricosum, the Drought-Tolerant Tree Against Hunger.</title>
        <authorList>
            <person name="Harrison J."/>
            <person name="Moore K.A."/>
            <person name="Paszkiewicz K."/>
            <person name="Jones T."/>
            <person name="Grant M."/>
            <person name="Ambacheew D."/>
            <person name="Muzemil S."/>
            <person name="Studholme D.J."/>
        </authorList>
    </citation>
    <scope>NUCLEOTIDE SEQUENCE [LARGE SCALE GENOMIC DNA]</scope>
</reference>
<protein>
    <submittedName>
        <fullName evidence="1">Uncharacterized protein</fullName>
    </submittedName>
</protein>
<evidence type="ECO:0000313" key="2">
    <source>
        <dbReference type="Proteomes" id="UP000287651"/>
    </source>
</evidence>
<gene>
    <name evidence="1" type="ORF">B296_00004677</name>
</gene>
<evidence type="ECO:0000313" key="1">
    <source>
        <dbReference type="EMBL" id="RRT57576.1"/>
    </source>
</evidence>
<proteinExistence type="predicted"/>
<dbReference type="EMBL" id="AMZH03009100">
    <property type="protein sequence ID" value="RRT57576.1"/>
    <property type="molecule type" value="Genomic_DNA"/>
</dbReference>
<dbReference type="Proteomes" id="UP000287651">
    <property type="component" value="Unassembled WGS sequence"/>
</dbReference>
<comment type="caution">
    <text evidence="1">The sequence shown here is derived from an EMBL/GenBank/DDBJ whole genome shotgun (WGS) entry which is preliminary data.</text>
</comment>